<evidence type="ECO:0000313" key="2">
    <source>
        <dbReference type="Proteomes" id="UP001157034"/>
    </source>
</evidence>
<reference evidence="2" key="1">
    <citation type="journal article" date="2019" name="Int. J. Syst. Evol. Microbiol.">
        <title>The Global Catalogue of Microorganisms (GCM) 10K type strain sequencing project: providing services to taxonomists for standard genome sequencing and annotation.</title>
        <authorList>
            <consortium name="The Broad Institute Genomics Platform"/>
            <consortium name="The Broad Institute Genome Sequencing Center for Infectious Disease"/>
            <person name="Wu L."/>
            <person name="Ma J."/>
        </authorList>
    </citation>
    <scope>NUCLEOTIDE SEQUENCE [LARGE SCALE GENOMIC DNA]</scope>
    <source>
        <strain evidence="2">NBRC 108894</strain>
    </source>
</reference>
<sequence length="479" mass="52735">MPLDEHRWIERTGSSATYRAFRRGLRAEFRRTYPLRTAVRDDPALNPGSAWVSPLSIEPRLAVRVIEAMLRPWIARGVLRVERESSIADAEVDGDRIAAVTLRLRDGDLLRVEPRMVVEASETGTLLEAAGVEHRRGAESAAMTGEPHAPARALPERMQAATHCLAVEHVAGEWTIDRPEDYDSWRALRIPGWPGPMLDWRYPNPRTGATMTARFTPNPDEADSDMEAAVFRPELWTYRRVFDRHHLVGDHHGVSDVTVLNWPMNDYVAGPIDDVDAGRHRAAAKSLTLSLLYWLQTEAPRPDGGAGWPGLRPRPDVTGTDDGLAQAPYVREARRIDALATPREQDLSVQVRGDRGAVVYPDAVALGHYRIDLHPAVDGTGYVDIATHPFTVPLGALIPVRVANLVAAGKTIGATHITNGCYRVHPVEWVTGEIAGLLAAEAIQRDRPPAAIRADPAGFESFRRLVAARGVDQAWGPPS</sequence>
<dbReference type="InterPro" id="IPR005288">
    <property type="entry name" value="NadB"/>
</dbReference>
<name>A0ABQ6K2G6_9MICO</name>
<gene>
    <name evidence="1" type="ORF">GCM10025881_09410</name>
</gene>
<keyword evidence="2" id="KW-1185">Reference proteome</keyword>
<dbReference type="Proteomes" id="UP001157034">
    <property type="component" value="Unassembled WGS sequence"/>
</dbReference>
<dbReference type="PANTHER" id="PTHR42716:SF1">
    <property type="entry name" value="SLL0471 PROTEIN"/>
    <property type="match status" value="1"/>
</dbReference>
<organism evidence="1 2">
    <name type="scientific">Pseudolysinimonas kribbensis</name>
    <dbReference type="NCBI Taxonomy" id="433641"/>
    <lineage>
        <taxon>Bacteria</taxon>
        <taxon>Bacillati</taxon>
        <taxon>Actinomycetota</taxon>
        <taxon>Actinomycetes</taxon>
        <taxon>Micrococcales</taxon>
        <taxon>Microbacteriaceae</taxon>
        <taxon>Pseudolysinimonas</taxon>
    </lineage>
</organism>
<dbReference type="EMBL" id="BSVB01000001">
    <property type="protein sequence ID" value="GMA94117.1"/>
    <property type="molecule type" value="Genomic_DNA"/>
</dbReference>
<dbReference type="PANTHER" id="PTHR42716">
    <property type="entry name" value="L-ASPARTATE OXIDASE"/>
    <property type="match status" value="1"/>
</dbReference>
<dbReference type="Pfam" id="PF12831">
    <property type="entry name" value="FAD_oxidored"/>
    <property type="match status" value="1"/>
</dbReference>
<evidence type="ECO:0000313" key="1">
    <source>
        <dbReference type="EMBL" id="GMA94117.1"/>
    </source>
</evidence>
<protein>
    <submittedName>
        <fullName evidence="1">FAD-dependent oxidoreductase</fullName>
    </submittedName>
</protein>
<comment type="caution">
    <text evidence="1">The sequence shown here is derived from an EMBL/GenBank/DDBJ whole genome shotgun (WGS) entry which is preliminary data.</text>
</comment>
<accession>A0ABQ6K2G6</accession>
<proteinExistence type="predicted"/>